<protein>
    <submittedName>
        <fullName evidence="3">Hydrolase</fullName>
    </submittedName>
</protein>
<feature type="signal peptide" evidence="1">
    <location>
        <begin position="1"/>
        <end position="21"/>
    </location>
</feature>
<dbReference type="EMBL" id="BSNG01000001">
    <property type="protein sequence ID" value="GLQ11053.1"/>
    <property type="molecule type" value="Genomic_DNA"/>
</dbReference>
<sequence length="434" mass="46142">MKTLTALLCSILLLTLTPAMAQDWSVAEVTPVLQTPVLTEADADADADDPAIYVHPKDPSRSFVVTAVKNGGIRVYGLDGALRQTVLPAEDGRINNVDVVYGFKLADGSDADIIVGADRGLDIIRIYRIDADATEPLSEITDPAALRAFPTRYLPDQAETEDNPVDDQNTVYGLAAWNDKASGTVWVVGTQRHQPTVGVFKLVATADGVHAELDHDFRAPATQNGQDLFNENEDDALLDFSPQFEGTVIDRTTGIIYAGQEDVGIWQVPVSGGEPELVYATRGSSKSAFNNPDSVISRDVEGLTIYYGADGVKYLLASSQGGAHGEGGVADAPYDDSFAAFAIGDTLELLGSFRVAASGDMDAVQESDGADVLSVGLPGFENGLFVTQDGYAGDLNGLDGEVASTNFKFVDWAQIARSFTPPLAVTPKGYDPRQ</sequence>
<organism evidence="3 4">
    <name type="scientific">Devosia yakushimensis</name>
    <dbReference type="NCBI Taxonomy" id="470028"/>
    <lineage>
        <taxon>Bacteria</taxon>
        <taxon>Pseudomonadati</taxon>
        <taxon>Pseudomonadota</taxon>
        <taxon>Alphaproteobacteria</taxon>
        <taxon>Hyphomicrobiales</taxon>
        <taxon>Devosiaceae</taxon>
        <taxon>Devosia</taxon>
    </lineage>
</organism>
<evidence type="ECO:0000259" key="2">
    <source>
        <dbReference type="PROSITE" id="PS51662"/>
    </source>
</evidence>
<keyword evidence="3" id="KW-0378">Hydrolase</keyword>
<dbReference type="PROSITE" id="PS51662">
    <property type="entry name" value="BP_PHYTASE"/>
    <property type="match status" value="1"/>
</dbReference>
<comment type="caution">
    <text evidence="3">The sequence shown here is derived from an EMBL/GenBank/DDBJ whole genome shotgun (WGS) entry which is preliminary data.</text>
</comment>
<dbReference type="RefSeq" id="WP_284392191.1">
    <property type="nucleotide sequence ID" value="NZ_BSNG01000001.1"/>
</dbReference>
<keyword evidence="1" id="KW-0732">Signal</keyword>
<dbReference type="Pfam" id="PF02333">
    <property type="entry name" value="Phytase"/>
    <property type="match status" value="2"/>
</dbReference>
<dbReference type="Proteomes" id="UP001161406">
    <property type="component" value="Unassembled WGS sequence"/>
</dbReference>
<dbReference type="InterPro" id="IPR003431">
    <property type="entry name" value="B-propeller_Phytase"/>
</dbReference>
<proteinExistence type="predicted"/>
<reference evidence="3" key="1">
    <citation type="journal article" date="2014" name="Int. J. Syst. Evol. Microbiol.">
        <title>Complete genome of a new Firmicutes species belonging to the dominant human colonic microbiota ('Ruminococcus bicirculans') reveals two chromosomes and a selective capacity to utilize plant glucans.</title>
        <authorList>
            <consortium name="NISC Comparative Sequencing Program"/>
            <person name="Wegmann U."/>
            <person name="Louis P."/>
            <person name="Goesmann A."/>
            <person name="Henrissat B."/>
            <person name="Duncan S.H."/>
            <person name="Flint H.J."/>
        </authorList>
    </citation>
    <scope>NUCLEOTIDE SEQUENCE</scope>
    <source>
        <strain evidence="3">NBRC 103855</strain>
    </source>
</reference>
<evidence type="ECO:0000313" key="3">
    <source>
        <dbReference type="EMBL" id="GLQ11053.1"/>
    </source>
</evidence>
<dbReference type="SUPFAM" id="SSF50956">
    <property type="entry name" value="Thermostable phytase (3-phytase)"/>
    <property type="match status" value="1"/>
</dbReference>
<name>A0ABQ5UHD6_9HYPH</name>
<feature type="domain" description="BPP" evidence="2">
    <location>
        <begin position="19"/>
        <end position="419"/>
    </location>
</feature>
<accession>A0ABQ5UHD6</accession>
<feature type="chain" id="PRO_5046738697" evidence="1">
    <location>
        <begin position="22"/>
        <end position="434"/>
    </location>
</feature>
<reference evidence="3" key="2">
    <citation type="submission" date="2023-01" db="EMBL/GenBank/DDBJ databases">
        <title>Draft genome sequence of Devosia yakushimensis strain NBRC 103855.</title>
        <authorList>
            <person name="Sun Q."/>
            <person name="Mori K."/>
        </authorList>
    </citation>
    <scope>NUCLEOTIDE SEQUENCE</scope>
    <source>
        <strain evidence="3">NBRC 103855</strain>
    </source>
</reference>
<evidence type="ECO:0000256" key="1">
    <source>
        <dbReference type="SAM" id="SignalP"/>
    </source>
</evidence>
<dbReference type="GO" id="GO:0016787">
    <property type="term" value="F:hydrolase activity"/>
    <property type="evidence" value="ECO:0007669"/>
    <property type="project" value="UniProtKB-KW"/>
</dbReference>
<gene>
    <name evidence="3" type="ORF">GCM10007913_29850</name>
</gene>
<dbReference type="Gene3D" id="2.120.10.30">
    <property type="entry name" value="TolB, C-terminal domain"/>
    <property type="match status" value="1"/>
</dbReference>
<dbReference type="InterPro" id="IPR011042">
    <property type="entry name" value="6-blade_b-propeller_TolB-like"/>
</dbReference>
<keyword evidence="4" id="KW-1185">Reference proteome</keyword>
<evidence type="ECO:0000313" key="4">
    <source>
        <dbReference type="Proteomes" id="UP001161406"/>
    </source>
</evidence>